<dbReference type="EMBL" id="CP009506">
    <property type="protein sequence ID" value="AKB29136.1"/>
    <property type="molecule type" value="Genomic_DNA"/>
</dbReference>
<gene>
    <name evidence="1" type="ORF">MSSIT_2417</name>
</gene>
<organism evidence="1 2">
    <name type="scientific">Methanosarcina siciliae T4/M</name>
    <dbReference type="NCBI Taxonomy" id="1434120"/>
    <lineage>
        <taxon>Archaea</taxon>
        <taxon>Methanobacteriati</taxon>
        <taxon>Methanobacteriota</taxon>
        <taxon>Stenosarchaea group</taxon>
        <taxon>Methanomicrobia</taxon>
        <taxon>Methanosarcinales</taxon>
        <taxon>Methanosarcinaceae</taxon>
        <taxon>Methanosarcina</taxon>
    </lineage>
</organism>
<dbReference type="Proteomes" id="UP000033111">
    <property type="component" value="Chromosome"/>
</dbReference>
<dbReference type="AlphaFoldDB" id="A0A0E3L8U6"/>
<dbReference type="KEGG" id="msw:MSSIT_2417"/>
<keyword evidence="2" id="KW-1185">Reference proteome</keyword>
<dbReference type="PATRIC" id="fig|1434120.4.peg.3169"/>
<evidence type="ECO:0000313" key="2">
    <source>
        <dbReference type="Proteomes" id="UP000033111"/>
    </source>
</evidence>
<name>A0A0E3L8U6_9EURY</name>
<dbReference type="HOGENOM" id="CLU_207587_0_0_2"/>
<protein>
    <submittedName>
        <fullName evidence="1">Mobile element protein</fullName>
    </submittedName>
</protein>
<accession>A0A0E3L8U6</accession>
<sequence length="50" mass="5689">MMCIVHNIKKITDFIKREGKNLKSMLKMIVCGGGKGWNKVGIRARITKLE</sequence>
<reference evidence="1 2" key="1">
    <citation type="submission" date="2014-07" db="EMBL/GenBank/DDBJ databases">
        <title>Methanogenic archaea and the global carbon cycle.</title>
        <authorList>
            <person name="Henriksen J.R."/>
            <person name="Luke J."/>
            <person name="Reinhart S."/>
            <person name="Benedict M.N."/>
            <person name="Youngblut N.D."/>
            <person name="Metcalf M.E."/>
            <person name="Whitaker R.J."/>
            <person name="Metcalf W.W."/>
        </authorList>
    </citation>
    <scope>NUCLEOTIDE SEQUENCE [LARGE SCALE GENOMIC DNA]</scope>
    <source>
        <strain evidence="1 2">T4/M</strain>
    </source>
</reference>
<evidence type="ECO:0000313" key="1">
    <source>
        <dbReference type="EMBL" id="AKB29136.1"/>
    </source>
</evidence>
<proteinExistence type="predicted"/>